<dbReference type="PANTHER" id="PTHR34075">
    <property type="entry name" value="BLR3430 PROTEIN"/>
    <property type="match status" value="1"/>
</dbReference>
<dbReference type="RefSeq" id="WP_345727481.1">
    <property type="nucleotide sequence ID" value="NZ_BAAAYN010000011.1"/>
</dbReference>
<accession>A0ABP6STT2</accession>
<dbReference type="SUPFAM" id="SSF50249">
    <property type="entry name" value="Nucleic acid-binding proteins"/>
    <property type="match status" value="2"/>
</dbReference>
<reference evidence="4" key="1">
    <citation type="journal article" date="2019" name="Int. J. Syst. Evol. Microbiol.">
        <title>The Global Catalogue of Microorganisms (GCM) 10K type strain sequencing project: providing services to taxonomists for standard genome sequencing and annotation.</title>
        <authorList>
            <consortium name="The Broad Institute Genomics Platform"/>
            <consortium name="The Broad Institute Genome Sequencing Center for Infectious Disease"/>
            <person name="Wu L."/>
            <person name="Ma J."/>
        </authorList>
    </citation>
    <scope>NUCLEOTIDE SEQUENCE [LARGE SCALE GENOMIC DNA]</scope>
    <source>
        <strain evidence="4">JCM 9458</strain>
    </source>
</reference>
<comment type="caution">
    <text evidence="3">The sequence shown here is derived from an EMBL/GenBank/DDBJ whole genome shotgun (WGS) entry which is preliminary data.</text>
</comment>
<evidence type="ECO:0000259" key="2">
    <source>
        <dbReference type="Pfam" id="PF12172"/>
    </source>
</evidence>
<dbReference type="InterPro" id="IPR002878">
    <property type="entry name" value="ChsH2_C"/>
</dbReference>
<feature type="domain" description="ChsH2 rubredoxin-like zinc ribbon" evidence="2">
    <location>
        <begin position="189"/>
        <end position="217"/>
    </location>
</feature>
<organism evidence="3 4">
    <name type="scientific">Cryptosporangium minutisporangium</name>
    <dbReference type="NCBI Taxonomy" id="113569"/>
    <lineage>
        <taxon>Bacteria</taxon>
        <taxon>Bacillati</taxon>
        <taxon>Actinomycetota</taxon>
        <taxon>Actinomycetes</taxon>
        <taxon>Cryptosporangiales</taxon>
        <taxon>Cryptosporangiaceae</taxon>
        <taxon>Cryptosporangium</taxon>
    </lineage>
</organism>
<dbReference type="Pfam" id="PF01796">
    <property type="entry name" value="OB_ChsH2_C"/>
    <property type="match status" value="2"/>
</dbReference>
<dbReference type="InterPro" id="IPR052513">
    <property type="entry name" value="Thioester_dehydratase-like"/>
</dbReference>
<evidence type="ECO:0000313" key="3">
    <source>
        <dbReference type="EMBL" id="GAA3385122.1"/>
    </source>
</evidence>
<evidence type="ECO:0000259" key="1">
    <source>
        <dbReference type="Pfam" id="PF01796"/>
    </source>
</evidence>
<dbReference type="InterPro" id="IPR012340">
    <property type="entry name" value="NA-bd_OB-fold"/>
</dbReference>
<gene>
    <name evidence="3" type="ORF">GCM10020369_17380</name>
</gene>
<sequence>MTQVSDTEPLGAPLRIAFDYTRSLGPSLSRFATALREHRVLGVRGSDGRVHTPPPEYDPVTAALLTDFVDVGPGGEVVTWSWQPKPLDGQPLTRPFAWALIRLDGADTPMLHAVDAPREAMRTGMRVRVRWSPEPTGGIRDIACFEPEESAGASPTPDPAEVTMITTPIELAYWHTASPEESRFLRGITEGRLLGQRCPVCGKVYIPPRGACPVDGVPTTDEVALPDRGTVTTFCVVNVPYLGQRLTPPYVAAYVLLDGADIAFQHLILECPADEVRMGMRVEAVWRPREEWGPTLENIDHFRPTGEPDAPYDVYAQHL</sequence>
<dbReference type="PANTHER" id="PTHR34075:SF5">
    <property type="entry name" value="BLR3430 PROTEIN"/>
    <property type="match status" value="1"/>
</dbReference>
<dbReference type="EMBL" id="BAAAYN010000011">
    <property type="protein sequence ID" value="GAA3385122.1"/>
    <property type="molecule type" value="Genomic_DNA"/>
</dbReference>
<dbReference type="Proteomes" id="UP001501676">
    <property type="component" value="Unassembled WGS sequence"/>
</dbReference>
<evidence type="ECO:0000313" key="4">
    <source>
        <dbReference type="Proteomes" id="UP001501676"/>
    </source>
</evidence>
<keyword evidence="4" id="KW-1185">Reference proteome</keyword>
<dbReference type="Pfam" id="PF12172">
    <property type="entry name" value="zf-ChsH2"/>
    <property type="match status" value="1"/>
</dbReference>
<feature type="domain" description="ChsH2 C-terminal OB-fold" evidence="1">
    <location>
        <begin position="222"/>
        <end position="287"/>
    </location>
</feature>
<protein>
    <submittedName>
        <fullName evidence="3">OB-fold nucleic acid binding domain-containing protein</fullName>
    </submittedName>
</protein>
<feature type="domain" description="ChsH2 C-terminal OB-fold" evidence="1">
    <location>
        <begin position="69"/>
        <end position="131"/>
    </location>
</feature>
<proteinExistence type="predicted"/>
<dbReference type="InterPro" id="IPR022002">
    <property type="entry name" value="ChsH2_Znr"/>
</dbReference>
<name>A0ABP6STT2_9ACTN</name>
<dbReference type="Gene3D" id="6.10.30.10">
    <property type="match status" value="2"/>
</dbReference>